<dbReference type="AlphaFoldDB" id="A0A8S9S4U9"/>
<accession>A0A8S9S4U9</accession>
<evidence type="ECO:0000313" key="1">
    <source>
        <dbReference type="EMBL" id="KAF3587282.1"/>
    </source>
</evidence>
<name>A0A8S9S4U9_BRACR</name>
<evidence type="ECO:0000313" key="2">
    <source>
        <dbReference type="Proteomes" id="UP000712600"/>
    </source>
</evidence>
<gene>
    <name evidence="1" type="ORF">F2Q69_00027835</name>
</gene>
<dbReference type="Proteomes" id="UP000712600">
    <property type="component" value="Unassembled WGS sequence"/>
</dbReference>
<reference evidence="1" key="1">
    <citation type="submission" date="2019-12" db="EMBL/GenBank/DDBJ databases">
        <title>Genome sequencing and annotation of Brassica cretica.</title>
        <authorList>
            <person name="Studholme D.J."/>
            <person name="Sarris P."/>
        </authorList>
    </citation>
    <scope>NUCLEOTIDE SEQUENCE</scope>
    <source>
        <strain evidence="1">PFS-109/04</strain>
        <tissue evidence="1">Leaf</tissue>
    </source>
</reference>
<organism evidence="1 2">
    <name type="scientific">Brassica cretica</name>
    <name type="common">Mustard</name>
    <dbReference type="NCBI Taxonomy" id="69181"/>
    <lineage>
        <taxon>Eukaryota</taxon>
        <taxon>Viridiplantae</taxon>
        <taxon>Streptophyta</taxon>
        <taxon>Embryophyta</taxon>
        <taxon>Tracheophyta</taxon>
        <taxon>Spermatophyta</taxon>
        <taxon>Magnoliopsida</taxon>
        <taxon>eudicotyledons</taxon>
        <taxon>Gunneridae</taxon>
        <taxon>Pentapetalae</taxon>
        <taxon>rosids</taxon>
        <taxon>malvids</taxon>
        <taxon>Brassicales</taxon>
        <taxon>Brassicaceae</taxon>
        <taxon>Brassiceae</taxon>
        <taxon>Brassica</taxon>
    </lineage>
</organism>
<dbReference type="EMBL" id="QGKX02000088">
    <property type="protein sequence ID" value="KAF3587282.1"/>
    <property type="molecule type" value="Genomic_DNA"/>
</dbReference>
<comment type="caution">
    <text evidence="1">The sequence shown here is derived from an EMBL/GenBank/DDBJ whole genome shotgun (WGS) entry which is preliminary data.</text>
</comment>
<protein>
    <submittedName>
        <fullName evidence="1">Uncharacterized protein</fullName>
    </submittedName>
</protein>
<proteinExistence type="predicted"/>
<sequence>MRRSKFSHPPTESPSISDQLFLASSNPFKPPVVHSISYHTCWTLHTALKKALHDDEYEELKESSWEFSSSSRSWDLIGLQGCPAVKLCLYPYGSGPDLHPKQGGISNSMLSDAVIPSHSAK</sequence>